<feature type="binding site" evidence="5">
    <location>
        <begin position="231"/>
        <end position="236"/>
    </location>
    <ligand>
        <name>NAD(+)</name>
        <dbReference type="ChEBI" id="CHEBI:57540"/>
    </ligand>
</feature>
<dbReference type="InterPro" id="IPR036291">
    <property type="entry name" value="NAD(P)-bd_dom_sf"/>
</dbReference>
<dbReference type="CDD" id="cd00401">
    <property type="entry name" value="SAHH"/>
    <property type="match status" value="1"/>
</dbReference>
<evidence type="ECO:0000256" key="3">
    <source>
        <dbReference type="ARBA" id="ARBA00022801"/>
    </source>
</evidence>
<evidence type="ECO:0000313" key="10">
    <source>
        <dbReference type="EMBL" id="HGI43608.1"/>
    </source>
</evidence>
<evidence type="ECO:0000259" key="9">
    <source>
        <dbReference type="SMART" id="SM00997"/>
    </source>
</evidence>
<dbReference type="UniPathway" id="UPA00314">
    <property type="reaction ID" value="UER00076"/>
</dbReference>
<dbReference type="GO" id="GO:0071269">
    <property type="term" value="P:L-homocysteine biosynthetic process"/>
    <property type="evidence" value="ECO:0007669"/>
    <property type="project" value="UniProtKB-UniRule"/>
</dbReference>
<feature type="domain" description="S-adenosyl-L-homocysteine hydrolase NAD binding" evidence="9">
    <location>
        <begin position="202"/>
        <end position="363"/>
    </location>
</feature>
<evidence type="ECO:0000256" key="2">
    <source>
        <dbReference type="ARBA" id="ARBA00022563"/>
    </source>
</evidence>
<dbReference type="Pfam" id="PF00670">
    <property type="entry name" value="AdoHcyase_NAD"/>
    <property type="match status" value="1"/>
</dbReference>
<reference evidence="10" key="1">
    <citation type="journal article" date="2020" name="mSystems">
        <title>Genome- and Community-Level Interaction Insights into Carbon Utilization and Element Cycling Functions of Hydrothermarchaeota in Hydrothermal Sediment.</title>
        <authorList>
            <person name="Zhou Z."/>
            <person name="Liu Y."/>
            <person name="Xu W."/>
            <person name="Pan J."/>
            <person name="Luo Z.H."/>
            <person name="Li M."/>
        </authorList>
    </citation>
    <scope>NUCLEOTIDE SEQUENCE [LARGE SCALE GENOMIC DNA]</scope>
    <source>
        <strain evidence="10">SpSt-735</strain>
    </source>
</reference>
<evidence type="ECO:0000256" key="4">
    <source>
        <dbReference type="ARBA" id="ARBA00023027"/>
    </source>
</evidence>
<dbReference type="EMBL" id="DTFI01000109">
    <property type="protein sequence ID" value="HGI43608.1"/>
    <property type="molecule type" value="Genomic_DNA"/>
</dbReference>
<comment type="similarity">
    <text evidence="1 5 8">Belongs to the adenosylhomocysteinase family.</text>
</comment>
<dbReference type="GO" id="GO:0006730">
    <property type="term" value="P:one-carbon metabolic process"/>
    <property type="evidence" value="ECO:0007669"/>
    <property type="project" value="UniProtKB-UniRule"/>
</dbReference>
<dbReference type="PANTHER" id="PTHR23420:SF0">
    <property type="entry name" value="ADENOSYLHOMOCYSTEINASE"/>
    <property type="match status" value="1"/>
</dbReference>
<dbReference type="InterPro" id="IPR000043">
    <property type="entry name" value="Adenosylhomocysteinase-like"/>
</dbReference>
<feature type="binding site" evidence="7">
    <location>
        <begin position="233"/>
        <end position="238"/>
    </location>
    <ligand>
        <name>NAD(+)</name>
        <dbReference type="ChEBI" id="CHEBI:57540"/>
    </ligand>
</feature>
<comment type="subcellular location">
    <subcellularLocation>
        <location evidence="5">Cytoplasm</location>
    </subcellularLocation>
</comment>
<dbReference type="NCBIfam" id="NF004005">
    <property type="entry name" value="PRK05476.2-3"/>
    <property type="match status" value="1"/>
</dbReference>
<dbReference type="InterPro" id="IPR015878">
    <property type="entry name" value="Ado_hCys_hydrolase_NAD-bd"/>
</dbReference>
<dbReference type="HAMAP" id="MF_00563">
    <property type="entry name" value="AdoHcyase"/>
    <property type="match status" value="1"/>
</dbReference>
<dbReference type="FunFam" id="3.40.50.720:FF:000004">
    <property type="entry name" value="Adenosylhomocysteinase"/>
    <property type="match status" value="1"/>
</dbReference>
<dbReference type="PANTHER" id="PTHR23420">
    <property type="entry name" value="ADENOSYLHOMOCYSTEINASE"/>
    <property type="match status" value="1"/>
</dbReference>
<evidence type="ECO:0000256" key="8">
    <source>
        <dbReference type="RuleBase" id="RU004166"/>
    </source>
</evidence>
<feature type="binding site" evidence="5">
    <location>
        <position position="202"/>
    </location>
    <ligand>
        <name>NAD(+)</name>
        <dbReference type="ChEBI" id="CHEBI:57540"/>
    </ligand>
</feature>
<name>A0A7C4FDW4_THEPE</name>
<feature type="binding site" evidence="5 7">
    <location>
        <begin position="168"/>
        <end position="170"/>
    </location>
    <ligand>
        <name>NAD(+)</name>
        <dbReference type="ChEBI" id="CHEBI:57540"/>
    </ligand>
</feature>
<dbReference type="AlphaFoldDB" id="A0A7C4FDW4"/>
<keyword evidence="5" id="KW-0963">Cytoplasm</keyword>
<feature type="binding site" evidence="5 7">
    <location>
        <begin position="310"/>
        <end position="312"/>
    </location>
    <ligand>
        <name>NAD(+)</name>
        <dbReference type="ChEBI" id="CHEBI:57540"/>
    </ligand>
</feature>
<evidence type="ECO:0000256" key="5">
    <source>
        <dbReference type="HAMAP-Rule" id="MF_00563"/>
    </source>
</evidence>
<comment type="pathway">
    <text evidence="5">Amino-acid biosynthesis; L-homocysteine biosynthesis; L-homocysteine from S-adenosyl-L-homocysteine: step 1/1.</text>
</comment>
<proteinExistence type="inferred from homology"/>
<feature type="binding site" evidence="7">
    <location>
        <position position="364"/>
    </location>
    <ligand>
        <name>NAD(+)</name>
        <dbReference type="ChEBI" id="CHEBI:57540"/>
    </ligand>
</feature>
<organism evidence="10">
    <name type="scientific">Thermofilum pendens</name>
    <dbReference type="NCBI Taxonomy" id="2269"/>
    <lineage>
        <taxon>Archaea</taxon>
        <taxon>Thermoproteota</taxon>
        <taxon>Thermoprotei</taxon>
        <taxon>Thermofilales</taxon>
        <taxon>Thermofilaceae</taxon>
        <taxon>Thermofilum</taxon>
    </lineage>
</organism>
<dbReference type="GO" id="GO:0033353">
    <property type="term" value="P:S-adenosylmethionine cycle"/>
    <property type="evidence" value="ECO:0007669"/>
    <property type="project" value="TreeGrafter"/>
</dbReference>
<feature type="binding site" evidence="5 7">
    <location>
        <position position="254"/>
    </location>
    <ligand>
        <name>NAD(+)</name>
        <dbReference type="ChEBI" id="CHEBI:57540"/>
    </ligand>
</feature>
<comment type="function">
    <text evidence="5">May play a key role in the regulation of the intracellular concentration of adenosylhomocysteine.</text>
</comment>
<feature type="binding site" evidence="5 7">
    <location>
        <position position="357"/>
    </location>
    <ligand>
        <name>NAD(+)</name>
        <dbReference type="ChEBI" id="CHEBI:57540"/>
    </ligand>
</feature>
<dbReference type="Gene3D" id="3.40.50.1480">
    <property type="entry name" value="Adenosylhomocysteinase-like"/>
    <property type="match status" value="1"/>
</dbReference>
<dbReference type="InterPro" id="IPR020082">
    <property type="entry name" value="S-Ado-L-homoCys_hydrolase_CS"/>
</dbReference>
<dbReference type="SMART" id="SM00996">
    <property type="entry name" value="AdoHcyase"/>
    <property type="match status" value="1"/>
</dbReference>
<evidence type="ECO:0000256" key="1">
    <source>
        <dbReference type="ARBA" id="ARBA00007122"/>
    </source>
</evidence>
<dbReference type="Pfam" id="PF05221">
    <property type="entry name" value="AdoHcyase"/>
    <property type="match status" value="1"/>
</dbReference>
<dbReference type="Gene3D" id="3.40.50.720">
    <property type="entry name" value="NAD(P)-binding Rossmann-like Domain"/>
    <property type="match status" value="1"/>
</dbReference>
<dbReference type="GO" id="GO:0004013">
    <property type="term" value="F:adenosylhomocysteinase activity"/>
    <property type="evidence" value="ECO:0007669"/>
    <property type="project" value="UniProtKB-UniRule"/>
</dbReference>
<feature type="binding site" evidence="5 6">
    <location>
        <position position="201"/>
    </location>
    <ligand>
        <name>substrate</name>
    </ligand>
</feature>
<keyword evidence="3 5" id="KW-0378">Hydrolase</keyword>
<dbReference type="EC" id="3.13.2.1" evidence="5"/>
<gene>
    <name evidence="5" type="primary">ahcY</name>
    <name evidence="10" type="ORF">ENV17_04405</name>
</gene>
<feature type="binding site" evidence="5 6">
    <location>
        <position position="167"/>
    </location>
    <ligand>
        <name>substrate</name>
    </ligand>
</feature>
<dbReference type="GO" id="GO:0005829">
    <property type="term" value="C:cytosol"/>
    <property type="evidence" value="ECO:0007669"/>
    <property type="project" value="TreeGrafter"/>
</dbReference>
<accession>A0A7C4FDW4</accession>
<dbReference type="NCBIfam" id="TIGR00936">
    <property type="entry name" value="ahcY"/>
    <property type="match status" value="1"/>
</dbReference>
<comment type="catalytic activity">
    <reaction evidence="5">
        <text>S-adenosyl-L-homocysteine + H2O = L-homocysteine + adenosine</text>
        <dbReference type="Rhea" id="RHEA:21708"/>
        <dbReference type="ChEBI" id="CHEBI:15377"/>
        <dbReference type="ChEBI" id="CHEBI:16335"/>
        <dbReference type="ChEBI" id="CHEBI:57856"/>
        <dbReference type="ChEBI" id="CHEBI:58199"/>
        <dbReference type="EC" id="3.13.2.1"/>
    </reaction>
</comment>
<dbReference type="SMART" id="SM00997">
    <property type="entry name" value="AdoHcyase_NAD"/>
    <property type="match status" value="1"/>
</dbReference>
<dbReference type="PROSITE" id="PS00739">
    <property type="entry name" value="ADOHCYASE_2"/>
    <property type="match status" value="1"/>
</dbReference>
<feature type="binding site" evidence="5 6">
    <location>
        <position position="197"/>
    </location>
    <ligand>
        <name>substrate</name>
    </ligand>
</feature>
<dbReference type="InterPro" id="IPR042172">
    <property type="entry name" value="Adenosylhomocyst_ase-like_sf"/>
</dbReference>
<sequence length="433" mass="47596">MSEFKVRDISLADKGKVAVEWAQAQMHVLSRLRARLSKEKPLRGIKVAACMHVTKETAVLMLTLRDAGAEVALAASNPLSTQDHVAAYLAAEGIHVYAWRGMSPQEYFTAIATAASISPTITMDDGGDLTVMLHKIAHGVREGLDYEVGSRLLTPDVVKGVKGGTEETTTGVIRLKALEREGRLLYPVIAVNDSRTKYLFDNRFGTGQSTIDGILRATNILLAGKTVVVAGYGWVGRGIAWRARGMGARVVVVETDPVKALEAYYEGFYVTDMASAAAIGDVFITATGNVNVIRREHMERMKDGAILANSGHFNVEISLKDLEDLAIGKRRINEVVEEYTLRDGRRLYLLAEGRLVNLVAAEGHPSEVMDLSFANQVLAVLFLASRAEKLRAKVYRLPKSIDDKVARLKLKALGVRIERLTEEQKKYLMSWSI</sequence>
<comment type="caution">
    <text evidence="10">The sequence shown here is derived from an EMBL/GenBank/DDBJ whole genome shotgun (WGS) entry which is preliminary data.</text>
</comment>
<feature type="binding site" evidence="5 6">
    <location>
        <position position="54"/>
    </location>
    <ligand>
        <name>substrate</name>
    </ligand>
</feature>
<dbReference type="SUPFAM" id="SSF52283">
    <property type="entry name" value="Formate/glycerate dehydrogenase catalytic domain-like"/>
    <property type="match status" value="1"/>
</dbReference>
<feature type="binding site" evidence="5">
    <location>
        <position position="289"/>
    </location>
    <ligand>
        <name>NAD(+)</name>
        <dbReference type="ChEBI" id="CHEBI:57540"/>
    </ligand>
</feature>
<evidence type="ECO:0000256" key="6">
    <source>
        <dbReference type="PIRSR" id="PIRSR001109-1"/>
    </source>
</evidence>
<keyword evidence="2 5" id="KW-0554">One-carbon metabolism</keyword>
<feature type="binding site" evidence="5 6">
    <location>
        <position position="125"/>
    </location>
    <ligand>
        <name>substrate</name>
    </ligand>
</feature>
<dbReference type="PIRSF" id="PIRSF001109">
    <property type="entry name" value="Ad_hcy_hydrolase"/>
    <property type="match status" value="1"/>
</dbReference>
<protein>
    <recommendedName>
        <fullName evidence="5">Adenosylhomocysteinase</fullName>
        <ecNumber evidence="5">3.13.2.1</ecNumber>
    </recommendedName>
    <alternativeName>
        <fullName evidence="5">S-adenosyl-L-homocysteine hydrolase</fullName>
        <shortName evidence="5">AdoHcyase</shortName>
    </alternativeName>
</protein>
<dbReference type="SUPFAM" id="SSF51735">
    <property type="entry name" value="NAD(P)-binding Rossmann-fold domains"/>
    <property type="match status" value="1"/>
</dbReference>
<keyword evidence="4 5" id="KW-0520">NAD</keyword>
<evidence type="ECO:0000256" key="7">
    <source>
        <dbReference type="PIRSR" id="PIRSR001109-2"/>
    </source>
</evidence>
<comment type="cofactor">
    <cofactor evidence="5 7">
        <name>NAD(+)</name>
        <dbReference type="ChEBI" id="CHEBI:57540"/>
    </cofactor>
    <text evidence="5 7">Binds 1 NAD(+) per subunit.</text>
</comment>